<dbReference type="Pfam" id="PF01030">
    <property type="entry name" value="Recep_L_domain"/>
    <property type="match status" value="1"/>
</dbReference>
<keyword evidence="3" id="KW-1185">Reference proteome</keyword>
<dbReference type="SUPFAM" id="SSF52058">
    <property type="entry name" value="L domain-like"/>
    <property type="match status" value="1"/>
</dbReference>
<proteinExistence type="predicted"/>
<dbReference type="EMBL" id="KN727196">
    <property type="protein sequence ID" value="KIH66259.1"/>
    <property type="molecule type" value="Genomic_DNA"/>
</dbReference>
<dbReference type="OrthoDB" id="5857590at2759"/>
<dbReference type="AlphaFoldDB" id="A0A0C2H3Y5"/>
<protein>
    <submittedName>
        <fullName evidence="2">Receptor L domain protein</fullName>
    </submittedName>
</protein>
<dbReference type="InterPro" id="IPR036941">
    <property type="entry name" value="Rcpt_L-dom_sf"/>
</dbReference>
<keyword evidence="2" id="KW-0675">Receptor</keyword>
<dbReference type="InterPro" id="IPR000494">
    <property type="entry name" value="Rcpt_L-dom"/>
</dbReference>
<accession>A0A0C2H3Y5</accession>
<name>A0A0C2H3Y5_9BILA</name>
<dbReference type="Proteomes" id="UP000054047">
    <property type="component" value="Unassembled WGS sequence"/>
</dbReference>
<gene>
    <name evidence="2" type="ORF">ANCDUO_03413</name>
</gene>
<reference evidence="2 3" key="1">
    <citation type="submission" date="2013-12" db="EMBL/GenBank/DDBJ databases">
        <title>Draft genome of the parsitic nematode Ancylostoma duodenale.</title>
        <authorList>
            <person name="Mitreva M."/>
        </authorList>
    </citation>
    <scope>NUCLEOTIDE SEQUENCE [LARGE SCALE GENOMIC DNA]</scope>
    <source>
        <strain evidence="2 3">Zhejiang</strain>
    </source>
</reference>
<feature type="domain" description="Receptor L-domain" evidence="1">
    <location>
        <begin position="23"/>
        <end position="127"/>
    </location>
</feature>
<sequence length="157" mass="17514">MYQPSAGRSGQFQKTDSITKSGHCHIIEGPLYLKHRTNQDLQNLEELYGPLILTGSEMETLPKMPKLWKIELSEISEHPIISITNNSNLKSIAELTHVENIVVGAGNHDVVIRDNPKLCIETEHMQTKFVMRYANHISECGATTGDVSNRDTGTNNS</sequence>
<organism evidence="2 3">
    <name type="scientific">Ancylostoma duodenale</name>
    <dbReference type="NCBI Taxonomy" id="51022"/>
    <lineage>
        <taxon>Eukaryota</taxon>
        <taxon>Metazoa</taxon>
        <taxon>Ecdysozoa</taxon>
        <taxon>Nematoda</taxon>
        <taxon>Chromadorea</taxon>
        <taxon>Rhabditida</taxon>
        <taxon>Rhabditina</taxon>
        <taxon>Rhabditomorpha</taxon>
        <taxon>Strongyloidea</taxon>
        <taxon>Ancylostomatidae</taxon>
        <taxon>Ancylostomatinae</taxon>
        <taxon>Ancylostoma</taxon>
    </lineage>
</organism>
<dbReference type="Gene3D" id="3.80.20.20">
    <property type="entry name" value="Receptor L-domain"/>
    <property type="match status" value="1"/>
</dbReference>
<evidence type="ECO:0000313" key="2">
    <source>
        <dbReference type="EMBL" id="KIH66259.1"/>
    </source>
</evidence>
<evidence type="ECO:0000259" key="1">
    <source>
        <dbReference type="Pfam" id="PF01030"/>
    </source>
</evidence>
<evidence type="ECO:0000313" key="3">
    <source>
        <dbReference type="Proteomes" id="UP000054047"/>
    </source>
</evidence>